<dbReference type="Proteomes" id="UP000663829">
    <property type="component" value="Unassembled WGS sequence"/>
</dbReference>
<dbReference type="EMBL" id="CAJOBC010095977">
    <property type="protein sequence ID" value="CAF4436669.1"/>
    <property type="molecule type" value="Genomic_DNA"/>
</dbReference>
<evidence type="ECO:0000313" key="3">
    <source>
        <dbReference type="Proteomes" id="UP000663829"/>
    </source>
</evidence>
<dbReference type="AlphaFoldDB" id="A0A815YK90"/>
<sequence>MKQHGELQCLEKQMSGALENQRLNFEQMLKNQEFSSGQALIQLRVSFDQKLKAMEDKLTQVLHSKGIVLIYYLSALTHAYY</sequence>
<reference evidence="1" key="1">
    <citation type="submission" date="2021-02" db="EMBL/GenBank/DDBJ databases">
        <authorList>
            <person name="Nowell W R."/>
        </authorList>
    </citation>
    <scope>NUCLEOTIDE SEQUENCE</scope>
</reference>
<organism evidence="1 3">
    <name type="scientific">Didymodactylos carnosus</name>
    <dbReference type="NCBI Taxonomy" id="1234261"/>
    <lineage>
        <taxon>Eukaryota</taxon>
        <taxon>Metazoa</taxon>
        <taxon>Spiralia</taxon>
        <taxon>Gnathifera</taxon>
        <taxon>Rotifera</taxon>
        <taxon>Eurotatoria</taxon>
        <taxon>Bdelloidea</taxon>
        <taxon>Philodinida</taxon>
        <taxon>Philodinidae</taxon>
        <taxon>Didymodactylos</taxon>
    </lineage>
</organism>
<accession>A0A815YK90</accession>
<gene>
    <name evidence="1" type="ORF">GPM918_LOCUS40516</name>
    <name evidence="2" type="ORF">SRO942_LOCUS41465</name>
</gene>
<protein>
    <submittedName>
        <fullName evidence="1">Uncharacterized protein</fullName>
    </submittedName>
</protein>
<proteinExistence type="predicted"/>
<evidence type="ECO:0000313" key="2">
    <source>
        <dbReference type="EMBL" id="CAF4436669.1"/>
    </source>
</evidence>
<keyword evidence="3" id="KW-1185">Reference proteome</keyword>
<evidence type="ECO:0000313" key="1">
    <source>
        <dbReference type="EMBL" id="CAF1572860.1"/>
    </source>
</evidence>
<comment type="caution">
    <text evidence="1">The sequence shown here is derived from an EMBL/GenBank/DDBJ whole genome shotgun (WGS) entry which is preliminary data.</text>
</comment>
<name>A0A815YK90_9BILA</name>
<dbReference type="EMBL" id="CAJNOQ010030132">
    <property type="protein sequence ID" value="CAF1572860.1"/>
    <property type="molecule type" value="Genomic_DNA"/>
</dbReference>
<dbReference type="Proteomes" id="UP000681722">
    <property type="component" value="Unassembled WGS sequence"/>
</dbReference>